<dbReference type="PANTHER" id="PTHR47545">
    <property type="entry name" value="MULTIFUNCTIONAL CCA PROTEIN"/>
    <property type="match status" value="1"/>
</dbReference>
<evidence type="ECO:0000259" key="10">
    <source>
        <dbReference type="Pfam" id="PF01743"/>
    </source>
</evidence>
<keyword evidence="2" id="KW-0819">tRNA processing</keyword>
<accession>A0A2J6WEV6</accession>
<evidence type="ECO:0000256" key="6">
    <source>
        <dbReference type="ARBA" id="ARBA00022840"/>
    </source>
</evidence>
<dbReference type="Pfam" id="PF01743">
    <property type="entry name" value="PolyA_pol"/>
    <property type="match status" value="1"/>
</dbReference>
<comment type="similarity">
    <text evidence="9">Belongs to the tRNA nucleotidyltransferase/poly(A) polymerase family.</text>
</comment>
<dbReference type="GO" id="GO:0046872">
    <property type="term" value="F:metal ion binding"/>
    <property type="evidence" value="ECO:0007669"/>
    <property type="project" value="UniProtKB-KW"/>
</dbReference>
<evidence type="ECO:0000256" key="2">
    <source>
        <dbReference type="ARBA" id="ARBA00022694"/>
    </source>
</evidence>
<keyword evidence="1 9" id="KW-0808">Transferase</keyword>
<dbReference type="InterPro" id="IPR002646">
    <property type="entry name" value="PolA_pol_head_dom"/>
</dbReference>
<dbReference type="GO" id="GO:0016779">
    <property type="term" value="F:nucleotidyltransferase activity"/>
    <property type="evidence" value="ECO:0007669"/>
    <property type="project" value="UniProtKB-KW"/>
</dbReference>
<name>A0A2J6WEV6_9BACT</name>
<dbReference type="InterPro" id="IPR043519">
    <property type="entry name" value="NT_sf"/>
</dbReference>
<evidence type="ECO:0000313" key="12">
    <source>
        <dbReference type="Proteomes" id="UP000237040"/>
    </source>
</evidence>
<dbReference type="AlphaFoldDB" id="A0A2J6WEV6"/>
<keyword evidence="6" id="KW-0067">ATP-binding</keyword>
<dbReference type="RefSeq" id="WP_424586564.1">
    <property type="nucleotide sequence ID" value="NZ_JBNAUB010000004.1"/>
</dbReference>
<protein>
    <recommendedName>
        <fullName evidence="10">Poly A polymerase head domain-containing protein</fullName>
    </recommendedName>
</protein>
<evidence type="ECO:0000256" key="4">
    <source>
        <dbReference type="ARBA" id="ARBA00022723"/>
    </source>
</evidence>
<reference evidence="11 12" key="1">
    <citation type="submission" date="2018-01" db="EMBL/GenBank/DDBJ databases">
        <title>Metagenomic assembled genomes from two thermal pools in the Uzon Caldera, Kamchatka, Russia.</title>
        <authorList>
            <person name="Wilkins L."/>
            <person name="Ettinger C."/>
        </authorList>
    </citation>
    <scope>NUCLEOTIDE SEQUENCE [LARGE SCALE GENOMIC DNA]</scope>
    <source>
        <strain evidence="11">ZAV-07</strain>
    </source>
</reference>
<keyword evidence="7" id="KW-0460">Magnesium</keyword>
<gene>
    <name evidence="11" type="ORF">C0189_02360</name>
</gene>
<sequence length="358" mass="43015">MEKDLGSLVDLIPQTIKNLFNPHKTYLVGGAVRDFLLQKDFFDFDFIVPKEDFNLLSTKLSNLKYIVLNREIFPLYRVFFDRFTFDFTYYVDLETDIQKRDFTINAIYLNLGNLEIISHPKSFYDLKDGILRVCSINSIRDDPVRFMRAFRFLSQFHLEIEENTKNILKDSKDLYFNVKKERARFELLKFLKGDIDDIKNALIQVFADFDFSFLCRIHFSELLPDLRRNLNKDSTYLDILKAYFLGQEYPQFRFGLTEKELEYIEYIDEKIIPNFESLFEAFYRKKDKVEFLLLNIVANFEEEILPKYIEILRLWKKTKVRFSEVERFASENNLSIDRAYKEVLRGELFKIYEDICHS</sequence>
<dbReference type="Gene3D" id="3.30.460.10">
    <property type="entry name" value="Beta Polymerase, domain 2"/>
    <property type="match status" value="1"/>
</dbReference>
<evidence type="ECO:0000256" key="3">
    <source>
        <dbReference type="ARBA" id="ARBA00022695"/>
    </source>
</evidence>
<dbReference type="Gene3D" id="1.10.110.30">
    <property type="match status" value="1"/>
</dbReference>
<dbReference type="SUPFAM" id="SSF81301">
    <property type="entry name" value="Nucleotidyltransferase"/>
    <property type="match status" value="1"/>
</dbReference>
<dbReference type="GO" id="GO:0005524">
    <property type="term" value="F:ATP binding"/>
    <property type="evidence" value="ECO:0007669"/>
    <property type="project" value="UniProtKB-KW"/>
</dbReference>
<dbReference type="SUPFAM" id="SSF81891">
    <property type="entry name" value="Poly A polymerase C-terminal region-like"/>
    <property type="match status" value="1"/>
</dbReference>
<evidence type="ECO:0000256" key="8">
    <source>
        <dbReference type="ARBA" id="ARBA00022884"/>
    </source>
</evidence>
<evidence type="ECO:0000313" key="11">
    <source>
        <dbReference type="EMBL" id="PMP67883.1"/>
    </source>
</evidence>
<dbReference type="EMBL" id="PNIL01000033">
    <property type="protein sequence ID" value="PMP67883.1"/>
    <property type="molecule type" value="Genomic_DNA"/>
</dbReference>
<dbReference type="Proteomes" id="UP000237040">
    <property type="component" value="Unassembled WGS sequence"/>
</dbReference>
<feature type="domain" description="Poly A polymerase head" evidence="10">
    <location>
        <begin position="91"/>
        <end position="132"/>
    </location>
</feature>
<comment type="caution">
    <text evidence="11">The sequence shown here is derived from an EMBL/GenBank/DDBJ whole genome shotgun (WGS) entry which is preliminary data.</text>
</comment>
<keyword evidence="3" id="KW-0548">Nucleotidyltransferase</keyword>
<evidence type="ECO:0000256" key="9">
    <source>
        <dbReference type="RuleBase" id="RU003953"/>
    </source>
</evidence>
<dbReference type="GO" id="GO:0008033">
    <property type="term" value="P:tRNA processing"/>
    <property type="evidence" value="ECO:0007669"/>
    <property type="project" value="UniProtKB-KW"/>
</dbReference>
<dbReference type="PANTHER" id="PTHR47545:SF1">
    <property type="entry name" value="MULTIFUNCTIONAL CCA PROTEIN"/>
    <property type="match status" value="1"/>
</dbReference>
<keyword evidence="5" id="KW-0547">Nucleotide-binding</keyword>
<keyword evidence="8 9" id="KW-0694">RNA-binding</keyword>
<evidence type="ECO:0000256" key="1">
    <source>
        <dbReference type="ARBA" id="ARBA00022679"/>
    </source>
</evidence>
<dbReference type="InterPro" id="IPR050124">
    <property type="entry name" value="tRNA_CCA-adding_enzyme"/>
</dbReference>
<proteinExistence type="inferred from homology"/>
<keyword evidence="4" id="KW-0479">Metal-binding</keyword>
<organism evidence="11 12">
    <name type="scientific">Caldisericum exile</name>
    <dbReference type="NCBI Taxonomy" id="693075"/>
    <lineage>
        <taxon>Bacteria</taxon>
        <taxon>Pseudomonadati</taxon>
        <taxon>Caldisericota/Cryosericota group</taxon>
        <taxon>Caldisericota</taxon>
        <taxon>Caldisericia</taxon>
        <taxon>Caldisericales</taxon>
        <taxon>Caldisericaceae</taxon>
        <taxon>Caldisericum</taxon>
    </lineage>
</organism>
<dbReference type="GO" id="GO:0003723">
    <property type="term" value="F:RNA binding"/>
    <property type="evidence" value="ECO:0007669"/>
    <property type="project" value="UniProtKB-KW"/>
</dbReference>
<evidence type="ECO:0000256" key="7">
    <source>
        <dbReference type="ARBA" id="ARBA00022842"/>
    </source>
</evidence>
<evidence type="ECO:0000256" key="5">
    <source>
        <dbReference type="ARBA" id="ARBA00022741"/>
    </source>
</evidence>